<dbReference type="InterPro" id="IPR008278">
    <property type="entry name" value="4-PPantetheinyl_Trfase_dom"/>
</dbReference>
<dbReference type="GO" id="GO:0005737">
    <property type="term" value="C:cytoplasm"/>
    <property type="evidence" value="ECO:0007669"/>
    <property type="project" value="UniProtKB-SubCell"/>
</dbReference>
<comment type="similarity">
    <text evidence="8">Belongs to the P-Pant transferase superfamily. AcpS family.</text>
</comment>
<evidence type="ECO:0000256" key="3">
    <source>
        <dbReference type="ARBA" id="ARBA00022723"/>
    </source>
</evidence>
<dbReference type="GO" id="GO:0000287">
    <property type="term" value="F:magnesium ion binding"/>
    <property type="evidence" value="ECO:0007669"/>
    <property type="project" value="UniProtKB-UniRule"/>
</dbReference>
<proteinExistence type="inferred from homology"/>
<keyword evidence="7 8" id="KW-0275">Fatty acid biosynthesis</keyword>
<evidence type="ECO:0000313" key="10">
    <source>
        <dbReference type="EMBL" id="APE33609.1"/>
    </source>
</evidence>
<dbReference type="InterPro" id="IPR037143">
    <property type="entry name" value="4-PPantetheinyl_Trfase_dom_sf"/>
</dbReference>
<keyword evidence="5 8" id="KW-0460">Magnesium</keyword>
<protein>
    <recommendedName>
        <fullName evidence="8">Holo-[acyl-carrier-protein] synthase</fullName>
        <shortName evidence="8">Holo-ACP synthase</shortName>
        <ecNumber evidence="8">2.7.8.7</ecNumber>
    </recommendedName>
    <alternativeName>
        <fullName evidence="8">4'-phosphopantetheinyl transferase AcpS</fullName>
    </alternativeName>
</protein>
<reference evidence="10" key="1">
    <citation type="submission" date="2016-11" db="EMBL/GenBank/DDBJ databases">
        <authorList>
            <person name="Jaros S."/>
            <person name="Januszkiewicz K."/>
            <person name="Wedrychowicz H."/>
        </authorList>
    </citation>
    <scope>NUCLEOTIDE SEQUENCE [LARGE SCALE GENOMIC DNA]</scope>
    <source>
        <strain evidence="10">Y48</strain>
    </source>
</reference>
<accession>A0A1J0VNL8</accession>
<evidence type="ECO:0000313" key="11">
    <source>
        <dbReference type="Proteomes" id="UP000183810"/>
    </source>
</evidence>
<evidence type="ECO:0000256" key="7">
    <source>
        <dbReference type="ARBA" id="ARBA00023160"/>
    </source>
</evidence>
<dbReference type="Proteomes" id="UP000183810">
    <property type="component" value="Chromosome"/>
</dbReference>
<dbReference type="AlphaFoldDB" id="A0A1J0VNL8"/>
<dbReference type="RefSeq" id="WP_071926794.1">
    <property type="nucleotide sequence ID" value="NZ_CP018082.1"/>
</dbReference>
<dbReference type="OrthoDB" id="517356at2"/>
<dbReference type="InterPro" id="IPR004568">
    <property type="entry name" value="Ppantetheine-prot_Trfase_dom"/>
</dbReference>
<comment type="function">
    <text evidence="8">Transfers the 4'-phosphopantetheine moiety from coenzyme A to a Ser of acyl-carrier-protein.</text>
</comment>
<evidence type="ECO:0000256" key="6">
    <source>
        <dbReference type="ARBA" id="ARBA00023098"/>
    </source>
</evidence>
<dbReference type="NCBIfam" id="TIGR00556">
    <property type="entry name" value="pantethn_trn"/>
    <property type="match status" value="1"/>
</dbReference>
<feature type="binding site" evidence="8">
    <location>
        <position position="59"/>
    </location>
    <ligand>
        <name>Mg(2+)</name>
        <dbReference type="ChEBI" id="CHEBI:18420"/>
    </ligand>
</feature>
<evidence type="ECO:0000256" key="5">
    <source>
        <dbReference type="ARBA" id="ARBA00022842"/>
    </source>
</evidence>
<sequence>MTILGIGLDLVTISEFAEQLQRPGTTMLRESFTAGERRYCQSKGTDPARSYAARWAAKEAVLKAWATSRFARSPQIGDNPYPLIEVVNDAWGRPSIKLHGLAAEFLPRVRVHLSLTHDGDTAAAMVVLEDPGELADLIEGRVGPGERNT</sequence>
<comment type="cofactor">
    <cofactor evidence="8">
        <name>Mg(2+)</name>
        <dbReference type="ChEBI" id="CHEBI:18420"/>
    </cofactor>
</comment>
<keyword evidence="11" id="KW-1185">Reference proteome</keyword>
<comment type="catalytic activity">
    <reaction evidence="8">
        <text>apo-[ACP] + CoA = holo-[ACP] + adenosine 3',5'-bisphosphate + H(+)</text>
        <dbReference type="Rhea" id="RHEA:12068"/>
        <dbReference type="Rhea" id="RHEA-COMP:9685"/>
        <dbReference type="Rhea" id="RHEA-COMP:9690"/>
        <dbReference type="ChEBI" id="CHEBI:15378"/>
        <dbReference type="ChEBI" id="CHEBI:29999"/>
        <dbReference type="ChEBI" id="CHEBI:57287"/>
        <dbReference type="ChEBI" id="CHEBI:58343"/>
        <dbReference type="ChEBI" id="CHEBI:64479"/>
        <dbReference type="EC" id="2.7.8.7"/>
    </reaction>
</comment>
<comment type="subcellular location">
    <subcellularLocation>
        <location evidence="8">Cytoplasm</location>
    </subcellularLocation>
</comment>
<dbReference type="EMBL" id="CP018082">
    <property type="protein sequence ID" value="APE33609.1"/>
    <property type="molecule type" value="Genomic_DNA"/>
</dbReference>
<evidence type="ECO:0000256" key="4">
    <source>
        <dbReference type="ARBA" id="ARBA00022832"/>
    </source>
</evidence>
<keyword evidence="1 8" id="KW-0444">Lipid biosynthesis</keyword>
<dbReference type="GO" id="GO:0008897">
    <property type="term" value="F:holo-[acyl-carrier-protein] synthase activity"/>
    <property type="evidence" value="ECO:0007669"/>
    <property type="project" value="UniProtKB-UniRule"/>
</dbReference>
<dbReference type="KEGG" id="nsl:BOX37_06085"/>
<dbReference type="NCBIfam" id="NF000831">
    <property type="entry name" value="PRK00070.3-1"/>
    <property type="match status" value="1"/>
</dbReference>
<dbReference type="EC" id="2.7.8.7" evidence="8"/>
<keyword evidence="4 8" id="KW-0276">Fatty acid metabolism</keyword>
<dbReference type="HAMAP" id="MF_00101">
    <property type="entry name" value="AcpS"/>
    <property type="match status" value="1"/>
</dbReference>
<dbReference type="Pfam" id="PF01648">
    <property type="entry name" value="ACPS"/>
    <property type="match status" value="1"/>
</dbReference>
<feature type="domain" description="4'-phosphopantetheinyl transferase" evidence="9">
    <location>
        <begin position="5"/>
        <end position="119"/>
    </location>
</feature>
<gene>
    <name evidence="8" type="primary">acpS</name>
    <name evidence="10" type="ORF">BOX37_06085</name>
</gene>
<dbReference type="GO" id="GO:0006633">
    <property type="term" value="P:fatty acid biosynthetic process"/>
    <property type="evidence" value="ECO:0007669"/>
    <property type="project" value="UniProtKB-UniRule"/>
</dbReference>
<dbReference type="Gene3D" id="3.90.470.20">
    <property type="entry name" value="4'-phosphopantetheinyl transferase domain"/>
    <property type="match status" value="1"/>
</dbReference>
<keyword evidence="8" id="KW-0963">Cytoplasm</keyword>
<keyword evidence="3 8" id="KW-0479">Metal-binding</keyword>
<evidence type="ECO:0000256" key="1">
    <source>
        <dbReference type="ARBA" id="ARBA00022516"/>
    </source>
</evidence>
<evidence type="ECO:0000256" key="2">
    <source>
        <dbReference type="ARBA" id="ARBA00022679"/>
    </source>
</evidence>
<dbReference type="InterPro" id="IPR002582">
    <property type="entry name" value="ACPS"/>
</dbReference>
<evidence type="ECO:0000256" key="8">
    <source>
        <dbReference type="HAMAP-Rule" id="MF_00101"/>
    </source>
</evidence>
<keyword evidence="6 8" id="KW-0443">Lipid metabolism</keyword>
<name>A0A1J0VNL8_9NOCA</name>
<feature type="binding site" evidence="8">
    <location>
        <position position="9"/>
    </location>
    <ligand>
        <name>Mg(2+)</name>
        <dbReference type="ChEBI" id="CHEBI:18420"/>
    </ligand>
</feature>
<organism evidence="10 11">
    <name type="scientific">Nocardia mangyaensis</name>
    <dbReference type="NCBI Taxonomy" id="2213200"/>
    <lineage>
        <taxon>Bacteria</taxon>
        <taxon>Bacillati</taxon>
        <taxon>Actinomycetota</taxon>
        <taxon>Actinomycetes</taxon>
        <taxon>Mycobacteriales</taxon>
        <taxon>Nocardiaceae</taxon>
        <taxon>Nocardia</taxon>
    </lineage>
</organism>
<dbReference type="SUPFAM" id="SSF56214">
    <property type="entry name" value="4'-phosphopantetheinyl transferase"/>
    <property type="match status" value="1"/>
</dbReference>
<evidence type="ECO:0000259" key="9">
    <source>
        <dbReference type="Pfam" id="PF01648"/>
    </source>
</evidence>
<keyword evidence="2 8" id="KW-0808">Transferase</keyword>